<reference evidence="2 3" key="1">
    <citation type="submission" date="2014-04" db="EMBL/GenBank/DDBJ databases">
        <authorList>
            <consortium name="DOE Joint Genome Institute"/>
            <person name="Kuo A."/>
            <person name="Kohler A."/>
            <person name="Jargeat P."/>
            <person name="Nagy L.G."/>
            <person name="Floudas D."/>
            <person name="Copeland A."/>
            <person name="Barry K.W."/>
            <person name="Cichocki N."/>
            <person name="Veneault-Fourrey C."/>
            <person name="LaButti K."/>
            <person name="Lindquist E.A."/>
            <person name="Lipzen A."/>
            <person name="Lundell T."/>
            <person name="Morin E."/>
            <person name="Murat C."/>
            <person name="Sun H."/>
            <person name="Tunlid A."/>
            <person name="Henrissat B."/>
            <person name="Grigoriev I.V."/>
            <person name="Hibbett D.S."/>
            <person name="Martin F."/>
            <person name="Nordberg H.P."/>
            <person name="Cantor M.N."/>
            <person name="Hua S.X."/>
        </authorList>
    </citation>
    <scope>NUCLEOTIDE SEQUENCE [LARGE SCALE GENOMIC DNA]</scope>
    <source>
        <strain evidence="2 3">Ve08.2h10</strain>
    </source>
</reference>
<keyword evidence="1" id="KW-1133">Transmembrane helix</keyword>
<keyword evidence="1" id="KW-0812">Transmembrane</keyword>
<dbReference type="AlphaFoldDB" id="A0A0D0CZ58"/>
<protein>
    <submittedName>
        <fullName evidence="2">Uncharacterized protein</fullName>
    </submittedName>
</protein>
<evidence type="ECO:0000256" key="1">
    <source>
        <dbReference type="SAM" id="Phobius"/>
    </source>
</evidence>
<reference evidence="3" key="2">
    <citation type="submission" date="2015-01" db="EMBL/GenBank/DDBJ databases">
        <title>Evolutionary Origins and Diversification of the Mycorrhizal Mutualists.</title>
        <authorList>
            <consortium name="DOE Joint Genome Institute"/>
            <consortium name="Mycorrhizal Genomics Consortium"/>
            <person name="Kohler A."/>
            <person name="Kuo A."/>
            <person name="Nagy L.G."/>
            <person name="Floudas D."/>
            <person name="Copeland A."/>
            <person name="Barry K.W."/>
            <person name="Cichocki N."/>
            <person name="Veneault-Fourrey C."/>
            <person name="LaButti K."/>
            <person name="Lindquist E.A."/>
            <person name="Lipzen A."/>
            <person name="Lundell T."/>
            <person name="Morin E."/>
            <person name="Murat C."/>
            <person name="Riley R."/>
            <person name="Ohm R."/>
            <person name="Sun H."/>
            <person name="Tunlid A."/>
            <person name="Henrissat B."/>
            <person name="Grigoriev I.V."/>
            <person name="Hibbett D.S."/>
            <person name="Martin F."/>
        </authorList>
    </citation>
    <scope>NUCLEOTIDE SEQUENCE [LARGE SCALE GENOMIC DNA]</scope>
    <source>
        <strain evidence="3">Ve08.2h10</strain>
    </source>
</reference>
<evidence type="ECO:0000313" key="2">
    <source>
        <dbReference type="EMBL" id="KIK80913.1"/>
    </source>
</evidence>
<evidence type="ECO:0000313" key="3">
    <source>
        <dbReference type="Proteomes" id="UP000054538"/>
    </source>
</evidence>
<name>A0A0D0CZ58_9AGAM</name>
<sequence>MAHMGLSLLGCHATSSILLLTWTMLNLLTVILLYHPFLIITPKPPGAFHHYHTSLNSIFISFHVSVPNPLSSLTSTSPPIPLHV</sequence>
<proteinExistence type="predicted"/>
<keyword evidence="1" id="KW-0472">Membrane</keyword>
<dbReference type="EMBL" id="KN825904">
    <property type="protein sequence ID" value="KIK80913.1"/>
    <property type="molecule type" value="Genomic_DNA"/>
</dbReference>
<feature type="transmembrane region" description="Helical" evidence="1">
    <location>
        <begin position="12"/>
        <end position="34"/>
    </location>
</feature>
<feature type="non-terminal residue" evidence="2">
    <location>
        <position position="84"/>
    </location>
</feature>
<dbReference type="Proteomes" id="UP000054538">
    <property type="component" value="Unassembled WGS sequence"/>
</dbReference>
<accession>A0A0D0CZ58</accession>
<dbReference type="HOGENOM" id="CLU_2533682_0_0_1"/>
<dbReference type="InParanoid" id="A0A0D0CZ58"/>
<organism evidence="2 3">
    <name type="scientific">Paxillus rubicundulus Ve08.2h10</name>
    <dbReference type="NCBI Taxonomy" id="930991"/>
    <lineage>
        <taxon>Eukaryota</taxon>
        <taxon>Fungi</taxon>
        <taxon>Dikarya</taxon>
        <taxon>Basidiomycota</taxon>
        <taxon>Agaricomycotina</taxon>
        <taxon>Agaricomycetes</taxon>
        <taxon>Agaricomycetidae</taxon>
        <taxon>Boletales</taxon>
        <taxon>Paxilineae</taxon>
        <taxon>Paxillaceae</taxon>
        <taxon>Paxillus</taxon>
    </lineage>
</organism>
<keyword evidence="3" id="KW-1185">Reference proteome</keyword>
<gene>
    <name evidence="2" type="ORF">PAXRUDRAFT_833221</name>
</gene>